<reference evidence="1 2" key="1">
    <citation type="submission" date="2014-06" db="EMBL/GenBank/DDBJ databases">
        <title>Evolutionary Origins and Diversification of the Mycorrhizal Mutualists.</title>
        <authorList>
            <consortium name="DOE Joint Genome Institute"/>
            <consortium name="Mycorrhizal Genomics Consortium"/>
            <person name="Kohler A."/>
            <person name="Kuo A."/>
            <person name="Nagy L.G."/>
            <person name="Floudas D."/>
            <person name="Copeland A."/>
            <person name="Barry K.W."/>
            <person name="Cichocki N."/>
            <person name="Veneault-Fourrey C."/>
            <person name="LaButti K."/>
            <person name="Lindquist E.A."/>
            <person name="Lipzen A."/>
            <person name="Lundell T."/>
            <person name="Morin E."/>
            <person name="Murat C."/>
            <person name="Riley R."/>
            <person name="Ohm R."/>
            <person name="Sun H."/>
            <person name="Tunlid A."/>
            <person name="Henrissat B."/>
            <person name="Grigoriev I.V."/>
            <person name="Hibbett D.S."/>
            <person name="Martin F."/>
        </authorList>
    </citation>
    <scope>NUCLEOTIDE SEQUENCE [LARGE SCALE GENOMIC DNA]</scope>
    <source>
        <strain evidence="1 2">SS14</strain>
    </source>
</reference>
<feature type="non-terminal residue" evidence="1">
    <location>
        <position position="1"/>
    </location>
</feature>
<evidence type="ECO:0000313" key="1">
    <source>
        <dbReference type="EMBL" id="KIJ29660.1"/>
    </source>
</evidence>
<name>A0A0C9UWV7_SPHS4</name>
<sequence>LYSKIIYAFAACSDTVNARIWLDKYRESRRKKATLPKSSTAAAMEIDDSMIRDESLNRSKMFNPNQYLLDCAPYRTYIRGLTHISEPQLDELATVVAQMQEDNVERYRILQYPAQVI</sequence>
<keyword evidence="2" id="KW-1185">Reference proteome</keyword>
<accession>A0A0C9UWV7</accession>
<organism evidence="1 2">
    <name type="scientific">Sphaerobolus stellatus (strain SS14)</name>
    <dbReference type="NCBI Taxonomy" id="990650"/>
    <lineage>
        <taxon>Eukaryota</taxon>
        <taxon>Fungi</taxon>
        <taxon>Dikarya</taxon>
        <taxon>Basidiomycota</taxon>
        <taxon>Agaricomycotina</taxon>
        <taxon>Agaricomycetes</taxon>
        <taxon>Phallomycetidae</taxon>
        <taxon>Geastrales</taxon>
        <taxon>Sphaerobolaceae</taxon>
        <taxon>Sphaerobolus</taxon>
    </lineage>
</organism>
<dbReference type="Proteomes" id="UP000054279">
    <property type="component" value="Unassembled WGS sequence"/>
</dbReference>
<dbReference type="EMBL" id="KN837278">
    <property type="protein sequence ID" value="KIJ29660.1"/>
    <property type="molecule type" value="Genomic_DNA"/>
</dbReference>
<dbReference type="HOGENOM" id="CLU_2086308_0_0_1"/>
<gene>
    <name evidence="1" type="ORF">M422DRAFT_36880</name>
</gene>
<protein>
    <submittedName>
        <fullName evidence="1">Uncharacterized protein</fullName>
    </submittedName>
</protein>
<evidence type="ECO:0000313" key="2">
    <source>
        <dbReference type="Proteomes" id="UP000054279"/>
    </source>
</evidence>
<proteinExistence type="predicted"/>
<dbReference type="AlphaFoldDB" id="A0A0C9UWV7"/>